<sequence>RCDEKGVKNKKNNSTHSERVATEPKGKKEPIIGDVERSHNALGLIVELPRSVVVDLRKETLKAYKQNELVLTMTKSILHKMNEENKKSKNK</sequence>
<protein>
    <submittedName>
        <fullName evidence="2">Uncharacterized protein</fullName>
    </submittedName>
</protein>
<gene>
    <name evidence="2" type="ORF">LCGC14_1097020</name>
</gene>
<feature type="non-terminal residue" evidence="2">
    <location>
        <position position="1"/>
    </location>
</feature>
<accession>A0A0F9QGQ3</accession>
<evidence type="ECO:0000256" key="1">
    <source>
        <dbReference type="SAM" id="MobiDB-lite"/>
    </source>
</evidence>
<comment type="caution">
    <text evidence="2">The sequence shown here is derived from an EMBL/GenBank/DDBJ whole genome shotgun (WGS) entry which is preliminary data.</text>
</comment>
<evidence type="ECO:0000313" key="2">
    <source>
        <dbReference type="EMBL" id="KKN04488.1"/>
    </source>
</evidence>
<proteinExistence type="predicted"/>
<name>A0A0F9QGQ3_9ZZZZ</name>
<reference evidence="2" key="1">
    <citation type="journal article" date="2015" name="Nature">
        <title>Complex archaea that bridge the gap between prokaryotes and eukaryotes.</title>
        <authorList>
            <person name="Spang A."/>
            <person name="Saw J.H."/>
            <person name="Jorgensen S.L."/>
            <person name="Zaremba-Niedzwiedzka K."/>
            <person name="Martijn J."/>
            <person name="Lind A.E."/>
            <person name="van Eijk R."/>
            <person name="Schleper C."/>
            <person name="Guy L."/>
            <person name="Ettema T.J."/>
        </authorList>
    </citation>
    <scope>NUCLEOTIDE SEQUENCE</scope>
</reference>
<feature type="compositionally biased region" description="Basic and acidic residues" evidence="1">
    <location>
        <begin position="16"/>
        <end position="29"/>
    </location>
</feature>
<dbReference type="EMBL" id="LAZR01004914">
    <property type="protein sequence ID" value="KKN04488.1"/>
    <property type="molecule type" value="Genomic_DNA"/>
</dbReference>
<feature type="region of interest" description="Disordered" evidence="1">
    <location>
        <begin position="1"/>
        <end position="29"/>
    </location>
</feature>
<organism evidence="2">
    <name type="scientific">marine sediment metagenome</name>
    <dbReference type="NCBI Taxonomy" id="412755"/>
    <lineage>
        <taxon>unclassified sequences</taxon>
        <taxon>metagenomes</taxon>
        <taxon>ecological metagenomes</taxon>
    </lineage>
</organism>
<dbReference type="AlphaFoldDB" id="A0A0F9QGQ3"/>